<dbReference type="GO" id="GO:0004197">
    <property type="term" value="F:cysteine-type endopeptidase activity"/>
    <property type="evidence" value="ECO:0007669"/>
    <property type="project" value="InterPro"/>
</dbReference>
<dbReference type="AlphaFoldDB" id="A0A8J3D8T0"/>
<dbReference type="InterPro" id="IPR029030">
    <property type="entry name" value="Caspase-like_dom_sf"/>
</dbReference>
<gene>
    <name evidence="3" type="ORF">GCM10007390_51370</name>
</gene>
<evidence type="ECO:0000256" key="1">
    <source>
        <dbReference type="SAM" id="SignalP"/>
    </source>
</evidence>
<dbReference type="InterPro" id="IPR001309">
    <property type="entry name" value="Pept_C14_p20"/>
</dbReference>
<reference evidence="3 4" key="1">
    <citation type="journal article" date="2014" name="Int. J. Syst. Evol. Microbiol.">
        <title>Complete genome sequence of Corynebacterium casei LMG S-19264T (=DSM 44701T), isolated from a smear-ripened cheese.</title>
        <authorList>
            <consortium name="US DOE Joint Genome Institute (JGI-PGF)"/>
            <person name="Walter F."/>
            <person name="Albersmeier A."/>
            <person name="Kalinowski J."/>
            <person name="Ruckert C."/>
        </authorList>
    </citation>
    <scope>NUCLEOTIDE SEQUENCE [LARGE SCALE GENOMIC DNA]</scope>
    <source>
        <strain evidence="3 4">KCTC 12866</strain>
    </source>
</reference>
<dbReference type="GO" id="GO:0006508">
    <property type="term" value="P:proteolysis"/>
    <property type="evidence" value="ECO:0007669"/>
    <property type="project" value="InterPro"/>
</dbReference>
<sequence length="418" mass="46159">MKTLFKVFVSLFLLSSLTTASFAQKTMGTSKISGDSRRKALVIGNKAYTHVRALANTGRDVDSVSKVLRGVGFQVFPYLDLNRQGTEKAFSDFLEAISSSPTEVVFVYYTGHGLGLGSTNYLLPIDTRLDCLEQLKGYSSVSLNAIVEAVSKKEIKHNYFFMDACRDLPNFQHCDNTPWDGNVMGMVDPLKITTGAFITFATRYGSVADDNTYDKANSLFTSELIKHLPTPDIDLYEVFKRVKLCVIARSGDTQDPQILHDIREDLILVPTSGPTNANNPNWNPVPLVSKTLEVIAYKPNGKDLDYELGKATVAELKKKYPERVVTLKANGKGLANSATLCTVKRQTTTSSNPFTTNRATYDLIKAETQLTISFQTGGEEIDKIELEEAGTDHQERVAIQNSIERALGKLQSVTVNLD</sequence>
<dbReference type="Gene3D" id="3.40.50.1460">
    <property type="match status" value="1"/>
</dbReference>
<protein>
    <recommendedName>
        <fullName evidence="2">Caspase family p20 domain-containing protein</fullName>
    </recommendedName>
</protein>
<dbReference type="PANTHER" id="PTHR22576:SF37">
    <property type="entry name" value="MUCOSA-ASSOCIATED LYMPHOID TISSUE LYMPHOMA TRANSLOCATION PROTEIN 1"/>
    <property type="match status" value="1"/>
</dbReference>
<feature type="signal peptide" evidence="1">
    <location>
        <begin position="1"/>
        <end position="23"/>
    </location>
</feature>
<dbReference type="PANTHER" id="PTHR22576">
    <property type="entry name" value="MUCOSA ASSOCIATED LYMPHOID TISSUE LYMPHOMA TRANSLOCATION PROTEIN 1/PARACASPASE"/>
    <property type="match status" value="1"/>
</dbReference>
<evidence type="ECO:0000313" key="3">
    <source>
        <dbReference type="EMBL" id="GHB88962.1"/>
    </source>
</evidence>
<organism evidence="3 4">
    <name type="scientific">Persicitalea jodogahamensis</name>
    <dbReference type="NCBI Taxonomy" id="402147"/>
    <lineage>
        <taxon>Bacteria</taxon>
        <taxon>Pseudomonadati</taxon>
        <taxon>Bacteroidota</taxon>
        <taxon>Cytophagia</taxon>
        <taxon>Cytophagales</taxon>
        <taxon>Spirosomataceae</taxon>
        <taxon>Persicitalea</taxon>
    </lineage>
</organism>
<dbReference type="Proteomes" id="UP000598271">
    <property type="component" value="Unassembled WGS sequence"/>
</dbReference>
<name>A0A8J3D8T0_9BACT</name>
<dbReference type="InterPro" id="IPR011600">
    <property type="entry name" value="Pept_C14_caspase"/>
</dbReference>
<dbReference type="SUPFAM" id="SSF52129">
    <property type="entry name" value="Caspase-like"/>
    <property type="match status" value="1"/>
</dbReference>
<dbReference type="EMBL" id="BMXF01000010">
    <property type="protein sequence ID" value="GHB88962.1"/>
    <property type="molecule type" value="Genomic_DNA"/>
</dbReference>
<comment type="caution">
    <text evidence="3">The sequence shown here is derived from an EMBL/GenBank/DDBJ whole genome shotgun (WGS) entry which is preliminary data.</text>
</comment>
<feature type="chain" id="PRO_5035262461" description="Caspase family p20 domain-containing protein" evidence="1">
    <location>
        <begin position="24"/>
        <end position="418"/>
    </location>
</feature>
<keyword evidence="4" id="KW-1185">Reference proteome</keyword>
<dbReference type="RefSeq" id="WP_189569277.1">
    <property type="nucleotide sequence ID" value="NZ_BMXF01000010.1"/>
</dbReference>
<accession>A0A8J3D8T0</accession>
<dbReference type="InterPro" id="IPR052039">
    <property type="entry name" value="Caspase-related_regulators"/>
</dbReference>
<keyword evidence="1" id="KW-0732">Signal</keyword>
<dbReference type="PROSITE" id="PS50208">
    <property type="entry name" value="CASPASE_P20"/>
    <property type="match status" value="1"/>
</dbReference>
<dbReference type="Pfam" id="PF00656">
    <property type="entry name" value="Peptidase_C14"/>
    <property type="match status" value="1"/>
</dbReference>
<feature type="domain" description="Caspase family p20" evidence="2">
    <location>
        <begin position="36"/>
        <end position="166"/>
    </location>
</feature>
<evidence type="ECO:0000259" key="2">
    <source>
        <dbReference type="PROSITE" id="PS50208"/>
    </source>
</evidence>
<proteinExistence type="predicted"/>
<evidence type="ECO:0000313" key="4">
    <source>
        <dbReference type="Proteomes" id="UP000598271"/>
    </source>
</evidence>